<dbReference type="InterPro" id="IPR036249">
    <property type="entry name" value="Thioredoxin-like_sf"/>
</dbReference>
<dbReference type="InterPro" id="IPR011899">
    <property type="entry name" value="Glutaredoxin_euk/vir"/>
</dbReference>
<feature type="domain" description="Glutaredoxin" evidence="4">
    <location>
        <begin position="170"/>
        <end position="233"/>
    </location>
</feature>
<keyword evidence="3" id="KW-1133">Transmembrane helix</keyword>
<reference evidence="5 6" key="1">
    <citation type="submission" date="2012-10" db="EMBL/GenBank/DDBJ databases">
        <title>Genome sequencing and analysis of entomopathogenic fungi Beauveria bassiana D1-5.</title>
        <authorList>
            <person name="Li Q."/>
            <person name="Wang L."/>
            <person name="Zhang Z."/>
            <person name="Wang Q."/>
            <person name="Ren J."/>
            <person name="Wang M."/>
            <person name="Xu W."/>
            <person name="Wang J."/>
            <person name="Lu Y."/>
            <person name="Du Q."/>
            <person name="Sun Z."/>
        </authorList>
    </citation>
    <scope>NUCLEOTIDE SEQUENCE [LARGE SCALE GENOMIC DNA]</scope>
    <source>
        <strain evidence="5 6">D1-5</strain>
    </source>
</reference>
<dbReference type="HOGENOM" id="CLU_026126_0_0_1"/>
<accession>A0A0A2VM56</accession>
<dbReference type="SUPFAM" id="SSF52833">
    <property type="entry name" value="Thioredoxin-like"/>
    <property type="match status" value="1"/>
</dbReference>
<evidence type="ECO:0000256" key="3">
    <source>
        <dbReference type="SAM" id="Phobius"/>
    </source>
</evidence>
<protein>
    <submittedName>
        <fullName evidence="5">Monothiol glutaredoxin-7</fullName>
    </submittedName>
</protein>
<dbReference type="EMBL" id="ANFO01000516">
    <property type="protein sequence ID" value="KGQ08996.1"/>
    <property type="molecule type" value="Genomic_DNA"/>
</dbReference>
<dbReference type="STRING" id="1245745.A0A0A2VM56"/>
<dbReference type="PRINTS" id="PR00160">
    <property type="entry name" value="GLUTAREDOXIN"/>
</dbReference>
<evidence type="ECO:0000256" key="2">
    <source>
        <dbReference type="SAM" id="MobiDB-lite"/>
    </source>
</evidence>
<name>A0A0A2VM56_BEABA</name>
<evidence type="ECO:0000313" key="5">
    <source>
        <dbReference type="EMBL" id="KGQ08996.1"/>
    </source>
</evidence>
<comment type="similarity">
    <text evidence="1">Belongs to the glutaredoxin family. Monothiol subfamily.</text>
</comment>
<evidence type="ECO:0000259" key="4">
    <source>
        <dbReference type="Pfam" id="PF00462"/>
    </source>
</evidence>
<dbReference type="GO" id="GO:0004362">
    <property type="term" value="F:glutathione-disulfide reductase (NADPH) activity"/>
    <property type="evidence" value="ECO:0007669"/>
    <property type="project" value="UniProtKB-ARBA"/>
</dbReference>
<dbReference type="GO" id="GO:0034599">
    <property type="term" value="P:cellular response to oxidative stress"/>
    <property type="evidence" value="ECO:0007669"/>
    <property type="project" value="TreeGrafter"/>
</dbReference>
<dbReference type="Gene3D" id="3.40.30.10">
    <property type="entry name" value="Glutaredoxin"/>
    <property type="match status" value="1"/>
</dbReference>
<dbReference type="InterPro" id="IPR014025">
    <property type="entry name" value="Glutaredoxin_subgr"/>
</dbReference>
<evidence type="ECO:0000313" key="6">
    <source>
        <dbReference type="Proteomes" id="UP000030106"/>
    </source>
</evidence>
<dbReference type="GO" id="GO:0005801">
    <property type="term" value="C:cis-Golgi network"/>
    <property type="evidence" value="ECO:0007669"/>
    <property type="project" value="UniProtKB-ARBA"/>
</dbReference>
<dbReference type="NCBIfam" id="TIGR02180">
    <property type="entry name" value="GRX_euk"/>
    <property type="match status" value="1"/>
</dbReference>
<proteinExistence type="inferred from homology"/>
<dbReference type="GO" id="GO:0005796">
    <property type="term" value="C:Golgi lumen"/>
    <property type="evidence" value="ECO:0007669"/>
    <property type="project" value="TreeGrafter"/>
</dbReference>
<dbReference type="OrthoDB" id="423313at2759"/>
<dbReference type="AlphaFoldDB" id="A0A0A2VM56"/>
<gene>
    <name evidence="5" type="ORF">BBAD15_g5667</name>
</gene>
<dbReference type="PANTHER" id="PTHR45694">
    <property type="entry name" value="GLUTAREDOXIN 2"/>
    <property type="match status" value="1"/>
</dbReference>
<feature type="region of interest" description="Disordered" evidence="2">
    <location>
        <begin position="45"/>
        <end position="84"/>
    </location>
</feature>
<organism evidence="5 6">
    <name type="scientific">Beauveria bassiana D1-5</name>
    <dbReference type="NCBI Taxonomy" id="1245745"/>
    <lineage>
        <taxon>Eukaryota</taxon>
        <taxon>Fungi</taxon>
        <taxon>Dikarya</taxon>
        <taxon>Ascomycota</taxon>
        <taxon>Pezizomycotina</taxon>
        <taxon>Sordariomycetes</taxon>
        <taxon>Hypocreomycetidae</taxon>
        <taxon>Hypocreales</taxon>
        <taxon>Cordycipitaceae</taxon>
        <taxon>Beauveria</taxon>
    </lineage>
</organism>
<sequence>MPSARRLRLVTLAAIVTVIFVLYYVSGFGDSGQSADFYHKTMDAMHGRPSPGGQPVIDSETGLKTGHIPADRDGDGDVDEDDRRQGKDLQENLNKLAQEAKDSANKKAGPKPDAPSKIVGVGNSAEGNRKPVDAKGETKPETATKGKEKERVPETPAEQALHSILKKAPVVIFSKTYCPYSMRAKGILLEKYLINPKPEVVELNDHPLGSDLQDVLLTLTGRRTVPNVLVNGASIGGADDIVELDNSGRLVGKIQELGQRKVEVSERFSAEQVKGAAPAH</sequence>
<dbReference type="PROSITE" id="PS51354">
    <property type="entry name" value="GLUTAREDOXIN_2"/>
    <property type="match status" value="1"/>
</dbReference>
<evidence type="ECO:0000256" key="1">
    <source>
        <dbReference type="ARBA" id="ARBA00009630"/>
    </source>
</evidence>
<feature type="region of interest" description="Disordered" evidence="2">
    <location>
        <begin position="100"/>
        <end position="158"/>
    </location>
</feature>
<dbReference type="GO" id="GO:0000324">
    <property type="term" value="C:fungal-type vacuole"/>
    <property type="evidence" value="ECO:0007669"/>
    <property type="project" value="TreeGrafter"/>
</dbReference>
<feature type="transmembrane region" description="Helical" evidence="3">
    <location>
        <begin position="7"/>
        <end position="25"/>
    </location>
</feature>
<dbReference type="FunFam" id="3.40.30.10:FF:000093">
    <property type="entry name" value="Glutaredoxin 2"/>
    <property type="match status" value="1"/>
</dbReference>
<dbReference type="Pfam" id="PF00462">
    <property type="entry name" value="Glutaredoxin"/>
    <property type="match status" value="1"/>
</dbReference>
<dbReference type="PANTHER" id="PTHR45694:SF5">
    <property type="entry name" value="GLUTAREDOXIN 2"/>
    <property type="match status" value="1"/>
</dbReference>
<comment type="caution">
    <text evidence="5">The sequence shown here is derived from an EMBL/GenBank/DDBJ whole genome shotgun (WGS) entry which is preliminary data.</text>
</comment>
<keyword evidence="3" id="KW-0472">Membrane</keyword>
<dbReference type="eggNOG" id="KOG1752">
    <property type="taxonomic scope" value="Eukaryota"/>
</dbReference>
<dbReference type="InterPro" id="IPR002109">
    <property type="entry name" value="Glutaredoxin"/>
</dbReference>
<keyword evidence="3" id="KW-0812">Transmembrane</keyword>
<dbReference type="Proteomes" id="UP000030106">
    <property type="component" value="Unassembled WGS sequence"/>
</dbReference>
<feature type="compositionally biased region" description="Basic and acidic residues" evidence="2">
    <location>
        <begin position="69"/>
        <end position="84"/>
    </location>
</feature>
<dbReference type="CDD" id="cd03419">
    <property type="entry name" value="GRX_GRXh_1_2_like"/>
    <property type="match status" value="1"/>
</dbReference>
<feature type="compositionally biased region" description="Basic and acidic residues" evidence="2">
    <location>
        <begin position="127"/>
        <end position="153"/>
    </location>
</feature>